<protein>
    <submittedName>
        <fullName evidence="1">Uncharacterized protein</fullName>
    </submittedName>
</protein>
<evidence type="ECO:0000313" key="1">
    <source>
        <dbReference type="EMBL" id="PIU73674.1"/>
    </source>
</evidence>
<dbReference type="AlphaFoldDB" id="A0A2M7AST0"/>
<accession>A0A2M7AST0</accession>
<name>A0A2M7AST0_9BACT</name>
<comment type="caution">
    <text evidence="1">The sequence shown here is derived from an EMBL/GenBank/DDBJ whole genome shotgun (WGS) entry which is preliminary data.</text>
</comment>
<proteinExistence type="predicted"/>
<reference evidence="2" key="1">
    <citation type="submission" date="2017-09" db="EMBL/GenBank/DDBJ databases">
        <title>Depth-based differentiation of microbial function through sediment-hosted aquifers and enrichment of novel symbionts in the deep terrestrial subsurface.</title>
        <authorList>
            <person name="Probst A.J."/>
            <person name="Ladd B."/>
            <person name="Jarett J.K."/>
            <person name="Geller-Mcgrath D.E."/>
            <person name="Sieber C.M.K."/>
            <person name="Emerson J.B."/>
            <person name="Anantharaman K."/>
            <person name="Thomas B.C."/>
            <person name="Malmstrom R."/>
            <person name="Stieglmeier M."/>
            <person name="Klingl A."/>
            <person name="Woyke T."/>
            <person name="Ryan C.M."/>
            <person name="Banfield J.F."/>
        </authorList>
    </citation>
    <scope>NUCLEOTIDE SEQUENCE [LARGE SCALE GENOMIC DNA]</scope>
</reference>
<gene>
    <name evidence="1" type="ORF">COS78_01120</name>
</gene>
<sequence>MGKILVDYDGYGEGNYVGYTVDVLRSGVRSGARGQKRPKKLLMPGNEVKKMVVDCGITSGGVLENVPMERVKDGSGYVWKCNGRCDKLNKGDDMEGRLGYVIREIRGIQQRVFGVVDSRVAEPEES</sequence>
<dbReference type="EMBL" id="PEWA01000014">
    <property type="protein sequence ID" value="PIU73674.1"/>
    <property type="molecule type" value="Genomic_DNA"/>
</dbReference>
<organism evidence="1 2">
    <name type="scientific">Candidatus Shapirobacteria bacterium CG06_land_8_20_14_3_00_40_12</name>
    <dbReference type="NCBI Taxonomy" id="1974881"/>
    <lineage>
        <taxon>Bacteria</taxon>
        <taxon>Candidatus Shapironibacteriota</taxon>
    </lineage>
</organism>
<dbReference type="Proteomes" id="UP000231407">
    <property type="component" value="Unassembled WGS sequence"/>
</dbReference>
<evidence type="ECO:0000313" key="2">
    <source>
        <dbReference type="Proteomes" id="UP000231407"/>
    </source>
</evidence>